<dbReference type="Proteomes" id="UP000305067">
    <property type="component" value="Unassembled WGS sequence"/>
</dbReference>
<feature type="domain" description="RDRP core" evidence="3">
    <location>
        <begin position="140"/>
        <end position="782"/>
    </location>
</feature>
<dbReference type="InterPro" id="IPR007855">
    <property type="entry name" value="RDRP"/>
</dbReference>
<keyword evidence="1" id="KW-0696">RNA-directed RNA polymerase</keyword>
<dbReference type="GO" id="GO:0030422">
    <property type="term" value="P:siRNA processing"/>
    <property type="evidence" value="ECO:0007669"/>
    <property type="project" value="TreeGrafter"/>
</dbReference>
<reference evidence="4 5" key="1">
    <citation type="journal article" date="2019" name="Nat. Ecol. Evol.">
        <title>Megaphylogeny resolves global patterns of mushroom evolution.</title>
        <authorList>
            <person name="Varga T."/>
            <person name="Krizsan K."/>
            <person name="Foldi C."/>
            <person name="Dima B."/>
            <person name="Sanchez-Garcia M."/>
            <person name="Sanchez-Ramirez S."/>
            <person name="Szollosi G.J."/>
            <person name="Szarkandi J.G."/>
            <person name="Papp V."/>
            <person name="Albert L."/>
            <person name="Andreopoulos W."/>
            <person name="Angelini C."/>
            <person name="Antonin V."/>
            <person name="Barry K.W."/>
            <person name="Bougher N.L."/>
            <person name="Buchanan P."/>
            <person name="Buyck B."/>
            <person name="Bense V."/>
            <person name="Catcheside P."/>
            <person name="Chovatia M."/>
            <person name="Cooper J."/>
            <person name="Damon W."/>
            <person name="Desjardin D."/>
            <person name="Finy P."/>
            <person name="Geml J."/>
            <person name="Haridas S."/>
            <person name="Hughes K."/>
            <person name="Justo A."/>
            <person name="Karasinski D."/>
            <person name="Kautmanova I."/>
            <person name="Kiss B."/>
            <person name="Kocsube S."/>
            <person name="Kotiranta H."/>
            <person name="LaButti K.M."/>
            <person name="Lechner B.E."/>
            <person name="Liimatainen K."/>
            <person name="Lipzen A."/>
            <person name="Lukacs Z."/>
            <person name="Mihaltcheva S."/>
            <person name="Morgado L.N."/>
            <person name="Niskanen T."/>
            <person name="Noordeloos M.E."/>
            <person name="Ohm R.A."/>
            <person name="Ortiz-Santana B."/>
            <person name="Ovrebo C."/>
            <person name="Racz N."/>
            <person name="Riley R."/>
            <person name="Savchenko A."/>
            <person name="Shiryaev A."/>
            <person name="Soop K."/>
            <person name="Spirin V."/>
            <person name="Szebenyi C."/>
            <person name="Tomsovsky M."/>
            <person name="Tulloss R.E."/>
            <person name="Uehling J."/>
            <person name="Grigoriev I.V."/>
            <person name="Vagvolgyi C."/>
            <person name="Papp T."/>
            <person name="Martin F.M."/>
            <person name="Miettinen O."/>
            <person name="Hibbett D.S."/>
            <person name="Nagy L.G."/>
        </authorList>
    </citation>
    <scope>NUCLEOTIDE SEQUENCE [LARGE SCALE GENOMIC DNA]</scope>
    <source>
        <strain evidence="4 5">CBS 309.79</strain>
    </source>
</reference>
<feature type="compositionally biased region" description="Acidic residues" evidence="2">
    <location>
        <begin position="466"/>
        <end position="480"/>
    </location>
</feature>
<protein>
    <recommendedName>
        <fullName evidence="1">RNA-dependent RNA polymerase</fullName>
        <ecNumber evidence="1">2.7.7.48</ecNumber>
    </recommendedName>
</protein>
<dbReference type="AlphaFoldDB" id="A0A5C3QTS3"/>
<evidence type="ECO:0000313" key="4">
    <source>
        <dbReference type="EMBL" id="TFL03941.1"/>
    </source>
</evidence>
<comment type="similarity">
    <text evidence="1">Belongs to the RdRP family.</text>
</comment>
<sequence length="1008" mass="113353">MTLEPVPAPYQPSRFNSSFRRHVDMTRLSQLKGNNATAAPKVSKVFRSDSFSEDLESLGAPIAGVVFDERVVKDPWNELDEEEAQLAEYPFAGLGLRKPPPVAPDFPDASVALQRSHGMVSFRAKLVNLNASKDASFLSKFKLVLDGAELGPSSNYARRFGSKNFIRVKIADKDWKNDSLGEDILKYFRLPFYIGGYVFRALRAHDRNVFLVRTNEQWPGEELRAIKGTGTDEGLDFLGMMSLVNPMELNEGQSMAKWASRFALGLSTSVPVYQVCPRNMHVNKDIVSAEGSDMTDGYGEVSQEIARVVHRELVPRCYPTCMQMRACGSKGLLGVRDTESESEASMWLRPSQIKSNLHRPLDPSQTIIDFLCSSHSKTPARLGYEWIINLYENGVPKEAFQELIRTASKKRLAPLMAWAESGKPIDTRARILLCVAVYRAGGIAFTKKRRLAVTVGRARGFGDIGERDDEDEEEDEEDGGADAQKSVAWWPDAVSGCPSSLEETVVYMLTSGFCPRTCPILLLKLYEVLKKEVDSALKRCRFEVEMSATAFMIPDPSGLLKEGELFFRSSEANLMRPDGLRVDQIFGVDVLATRSPCKLPTDVRKMRLVDIPQLRKYTNVVIFSTQGSRRPADYLGGGDYDGDKALLLWDPALVVPFRNADLKYADEPQEAKDAFEQSIKVVSEFLEETKDVSREDKIRLIQSYTLSEIVTASKIGIYNQFYLQSLYMTGYNDPETILLAYIFCAGLDGVKNGKTVKKEIASAHQKKYGSTVLKWWKWLDKQKKANSDTNERAHNDKADAKRPASLGPFIMDLLMDMVKKQRDEELTILEKAVNGVKSHTRNTSDEHLKSPWNVQLAHAEELNAKGEGTKLMEMNILKVHVEKCWVKYKEARTPSKNRSPSKGGKPARSFTSLSIETRQDVLRKQSQMFANHPFAGEFRALSEDDVPRLKASYAYIFGQDKSGDAYKNRFCWDVTMRAMCDIKAKALGPTKTLTQDFYEIVVPKDIFT</sequence>
<comment type="catalytic activity">
    <reaction evidence="1">
        <text>RNA(n) + a ribonucleoside 5'-triphosphate = RNA(n+1) + diphosphate</text>
        <dbReference type="Rhea" id="RHEA:21248"/>
        <dbReference type="Rhea" id="RHEA-COMP:14527"/>
        <dbReference type="Rhea" id="RHEA-COMP:17342"/>
        <dbReference type="ChEBI" id="CHEBI:33019"/>
        <dbReference type="ChEBI" id="CHEBI:61557"/>
        <dbReference type="ChEBI" id="CHEBI:140395"/>
        <dbReference type="EC" id="2.7.7.48"/>
    </reaction>
</comment>
<accession>A0A5C3QTS3</accession>
<dbReference type="PANTHER" id="PTHR23079:SF14">
    <property type="entry name" value="RNA-DEPENDENT RNA POLYMERASE"/>
    <property type="match status" value="1"/>
</dbReference>
<feature type="region of interest" description="Disordered" evidence="2">
    <location>
        <begin position="463"/>
        <end position="483"/>
    </location>
</feature>
<dbReference type="PANTHER" id="PTHR23079">
    <property type="entry name" value="RNA-DEPENDENT RNA POLYMERASE"/>
    <property type="match status" value="1"/>
</dbReference>
<dbReference type="STRING" id="1884261.A0A5C3QTS3"/>
<keyword evidence="1" id="KW-0548">Nucleotidyltransferase</keyword>
<keyword evidence="1" id="KW-0808">Transferase</keyword>
<dbReference type="Pfam" id="PF05183">
    <property type="entry name" value="RdRP"/>
    <property type="match status" value="1"/>
</dbReference>
<dbReference type="EC" id="2.7.7.48" evidence="1"/>
<evidence type="ECO:0000256" key="1">
    <source>
        <dbReference type="RuleBase" id="RU363098"/>
    </source>
</evidence>
<dbReference type="OrthoDB" id="10055769at2759"/>
<name>A0A5C3QTS3_9AGAR</name>
<dbReference type="GO" id="GO:0003968">
    <property type="term" value="F:RNA-directed RNA polymerase activity"/>
    <property type="evidence" value="ECO:0007669"/>
    <property type="project" value="UniProtKB-KW"/>
</dbReference>
<keyword evidence="1" id="KW-0694">RNA-binding</keyword>
<dbReference type="InterPro" id="IPR057596">
    <property type="entry name" value="RDRP_core"/>
</dbReference>
<proteinExistence type="inferred from homology"/>
<dbReference type="GO" id="GO:0003723">
    <property type="term" value="F:RNA binding"/>
    <property type="evidence" value="ECO:0007669"/>
    <property type="project" value="UniProtKB-KW"/>
</dbReference>
<keyword evidence="5" id="KW-1185">Reference proteome</keyword>
<evidence type="ECO:0000313" key="5">
    <source>
        <dbReference type="Proteomes" id="UP000305067"/>
    </source>
</evidence>
<evidence type="ECO:0000256" key="2">
    <source>
        <dbReference type="SAM" id="MobiDB-lite"/>
    </source>
</evidence>
<gene>
    <name evidence="4" type="ORF">BDV98DRAFT_563292</name>
</gene>
<dbReference type="GO" id="GO:0031380">
    <property type="term" value="C:nuclear RNA-directed RNA polymerase complex"/>
    <property type="evidence" value="ECO:0007669"/>
    <property type="project" value="TreeGrafter"/>
</dbReference>
<evidence type="ECO:0000259" key="3">
    <source>
        <dbReference type="Pfam" id="PF05183"/>
    </source>
</evidence>
<dbReference type="EMBL" id="ML178819">
    <property type="protein sequence ID" value="TFL03941.1"/>
    <property type="molecule type" value="Genomic_DNA"/>
</dbReference>
<feature type="region of interest" description="Disordered" evidence="2">
    <location>
        <begin position="891"/>
        <end position="910"/>
    </location>
</feature>
<organism evidence="4 5">
    <name type="scientific">Pterulicium gracile</name>
    <dbReference type="NCBI Taxonomy" id="1884261"/>
    <lineage>
        <taxon>Eukaryota</taxon>
        <taxon>Fungi</taxon>
        <taxon>Dikarya</taxon>
        <taxon>Basidiomycota</taxon>
        <taxon>Agaricomycotina</taxon>
        <taxon>Agaricomycetes</taxon>
        <taxon>Agaricomycetidae</taxon>
        <taxon>Agaricales</taxon>
        <taxon>Pleurotineae</taxon>
        <taxon>Pterulaceae</taxon>
        <taxon>Pterulicium</taxon>
    </lineage>
</organism>